<evidence type="ECO:0000313" key="2">
    <source>
        <dbReference type="EMBL" id="PWW21461.1"/>
    </source>
</evidence>
<dbReference type="RefSeq" id="WP_110004332.1">
    <property type="nucleotide sequence ID" value="NZ_QGTX01000001.1"/>
</dbReference>
<evidence type="ECO:0000313" key="3">
    <source>
        <dbReference type="Proteomes" id="UP000246661"/>
    </source>
</evidence>
<organism evidence="2 3">
    <name type="scientific">Geodermatophilus normandii</name>
    <dbReference type="NCBI Taxonomy" id="1137989"/>
    <lineage>
        <taxon>Bacteria</taxon>
        <taxon>Bacillati</taxon>
        <taxon>Actinomycetota</taxon>
        <taxon>Actinomycetes</taxon>
        <taxon>Geodermatophilales</taxon>
        <taxon>Geodermatophilaceae</taxon>
        <taxon>Geodermatophilus</taxon>
    </lineage>
</organism>
<dbReference type="AlphaFoldDB" id="A0A317QEY6"/>
<reference evidence="3" key="1">
    <citation type="submission" date="2018-05" db="EMBL/GenBank/DDBJ databases">
        <authorList>
            <person name="Klenk H.-P."/>
            <person name="Huntemann M."/>
            <person name="Clum A."/>
            <person name="Pillay M."/>
            <person name="Palaniappan K."/>
            <person name="Varghese N."/>
            <person name="Mikhailova N."/>
            <person name="Stamatis D."/>
            <person name="Reddy T."/>
            <person name="Daum C."/>
            <person name="Shapiro N."/>
            <person name="Ivanova N."/>
            <person name="Kyrpides N."/>
            <person name="Woyke T."/>
        </authorList>
    </citation>
    <scope>NUCLEOTIDE SEQUENCE [LARGE SCALE GENOMIC DNA]</scope>
    <source>
        <strain evidence="3">DSM 45417</strain>
    </source>
</reference>
<dbReference type="EMBL" id="QGTX01000001">
    <property type="protein sequence ID" value="PWW21461.1"/>
    <property type="molecule type" value="Genomic_DNA"/>
</dbReference>
<gene>
    <name evidence="2" type="ORF">JD79_00593</name>
</gene>
<protein>
    <recommendedName>
        <fullName evidence="4">DUF2993 domain-containing protein</fullName>
    </recommendedName>
</protein>
<sequence length="167" mass="17773">MRKTAALALSAPLAVAIATPAQAQEIDVTFEACGTTIGVEVLQDTTRFVEREFGFQLVGNSVVRLHDLEAGQDSSVDIHIPGRLVLTVDPRTNTQTIVLSGANLLYPETPGQAAALAAAGLPEVSLVRGRVVIEERVDPETGMPVEFSQRVVSYTPHVTDVCALLPE</sequence>
<feature type="signal peptide" evidence="1">
    <location>
        <begin position="1"/>
        <end position="23"/>
    </location>
</feature>
<name>A0A317QEY6_9ACTN</name>
<evidence type="ECO:0008006" key="4">
    <source>
        <dbReference type="Google" id="ProtNLM"/>
    </source>
</evidence>
<comment type="caution">
    <text evidence="2">The sequence shown here is derived from an EMBL/GenBank/DDBJ whole genome shotgun (WGS) entry which is preliminary data.</text>
</comment>
<proteinExistence type="predicted"/>
<accession>A0A317QEY6</accession>
<evidence type="ECO:0000256" key="1">
    <source>
        <dbReference type="SAM" id="SignalP"/>
    </source>
</evidence>
<dbReference type="Proteomes" id="UP000246661">
    <property type="component" value="Unassembled WGS sequence"/>
</dbReference>
<keyword evidence="1" id="KW-0732">Signal</keyword>
<feature type="chain" id="PRO_5016349415" description="DUF2993 domain-containing protein" evidence="1">
    <location>
        <begin position="24"/>
        <end position="167"/>
    </location>
</feature>
<keyword evidence="3" id="KW-1185">Reference proteome</keyword>